<dbReference type="Proteomes" id="UP000251314">
    <property type="component" value="Unassembled WGS sequence"/>
</dbReference>
<gene>
    <name evidence="1" type="ORF">PC110_g554</name>
</gene>
<evidence type="ECO:0000313" key="2">
    <source>
        <dbReference type="Proteomes" id="UP000251314"/>
    </source>
</evidence>
<dbReference type="OrthoDB" id="148770at2759"/>
<dbReference type="VEuPathDB" id="FungiDB:PC110_g554"/>
<reference evidence="1 2" key="1">
    <citation type="submission" date="2018-01" db="EMBL/GenBank/DDBJ databases">
        <title>Draft genome of the strawberry crown rot pathogen Phytophthora cactorum.</title>
        <authorList>
            <person name="Armitage A.D."/>
            <person name="Lysoe E."/>
            <person name="Nellist C.F."/>
            <person name="Harrison R.J."/>
            <person name="Brurberg M.B."/>
        </authorList>
    </citation>
    <scope>NUCLEOTIDE SEQUENCE [LARGE SCALE GENOMIC DNA]</scope>
    <source>
        <strain evidence="1 2">10300</strain>
    </source>
</reference>
<protein>
    <submittedName>
        <fullName evidence="1">Uncharacterized protein</fullName>
    </submittedName>
</protein>
<proteinExistence type="predicted"/>
<accession>A0A329T3L0</accession>
<organism evidence="1 2">
    <name type="scientific">Phytophthora cactorum</name>
    <dbReference type="NCBI Taxonomy" id="29920"/>
    <lineage>
        <taxon>Eukaryota</taxon>
        <taxon>Sar</taxon>
        <taxon>Stramenopiles</taxon>
        <taxon>Oomycota</taxon>
        <taxon>Peronosporomycetes</taxon>
        <taxon>Peronosporales</taxon>
        <taxon>Peronosporaceae</taxon>
        <taxon>Phytophthora</taxon>
    </lineage>
</organism>
<sequence length="87" mass="9916">MLSKNSLNAEPTPNWVENLVLGGMMDEYNGNELMNLIIFVELRYVMKWKDLKQSFRYPHSTNTVVALNNPTDVLQEPNVPCAWGSTS</sequence>
<name>A0A329T3L0_9STRA</name>
<dbReference type="AlphaFoldDB" id="A0A329T3L0"/>
<dbReference type="EMBL" id="MJFZ01000006">
    <property type="protein sequence ID" value="RAW43230.1"/>
    <property type="molecule type" value="Genomic_DNA"/>
</dbReference>
<keyword evidence="2" id="KW-1185">Reference proteome</keyword>
<evidence type="ECO:0000313" key="1">
    <source>
        <dbReference type="EMBL" id="RAW43230.1"/>
    </source>
</evidence>
<comment type="caution">
    <text evidence="1">The sequence shown here is derived from an EMBL/GenBank/DDBJ whole genome shotgun (WGS) entry which is preliminary data.</text>
</comment>